<name>A0ABQ9HYM1_9NEOP</name>
<dbReference type="SUPFAM" id="SSF51445">
    <property type="entry name" value="(Trans)glycosidases"/>
    <property type="match status" value="1"/>
</dbReference>
<dbReference type="InterPro" id="IPR001360">
    <property type="entry name" value="Glyco_hydro_1"/>
</dbReference>
<reference evidence="2 3" key="1">
    <citation type="submission" date="2023-02" db="EMBL/GenBank/DDBJ databases">
        <title>LHISI_Scaffold_Assembly.</title>
        <authorList>
            <person name="Stuart O.P."/>
            <person name="Cleave R."/>
            <person name="Magrath M.J.L."/>
            <person name="Mikheyev A.S."/>
        </authorList>
    </citation>
    <scope>NUCLEOTIDE SEQUENCE [LARGE SCALE GENOMIC DNA]</scope>
    <source>
        <strain evidence="2">Daus_M_001</strain>
        <tissue evidence="2">Leg muscle</tissue>
    </source>
</reference>
<gene>
    <name evidence="2" type="ORF">PR048_008986</name>
</gene>
<proteinExistence type="predicted"/>
<sequence>MLIAAMCVLCLSPNYYASVLDAVYLDNVTVLGHSTWALIDTFEWDTYSNKFGMYRVNFTDPEKARTVRESSKVLATIIKTRKLPEEYLNKE</sequence>
<evidence type="ECO:0000313" key="3">
    <source>
        <dbReference type="Proteomes" id="UP001159363"/>
    </source>
</evidence>
<dbReference type="InterPro" id="IPR017853">
    <property type="entry name" value="GH"/>
</dbReference>
<protein>
    <submittedName>
        <fullName evidence="2">Uncharacterized protein</fullName>
    </submittedName>
</protein>
<accession>A0ABQ9HYM1</accession>
<feature type="signal peptide" evidence="1">
    <location>
        <begin position="1"/>
        <end position="17"/>
    </location>
</feature>
<feature type="chain" id="PRO_5045875436" evidence="1">
    <location>
        <begin position="18"/>
        <end position="91"/>
    </location>
</feature>
<dbReference type="Proteomes" id="UP001159363">
    <property type="component" value="Chromosome 3"/>
</dbReference>
<comment type="caution">
    <text evidence="2">The sequence shown here is derived from an EMBL/GenBank/DDBJ whole genome shotgun (WGS) entry which is preliminary data.</text>
</comment>
<keyword evidence="3" id="KW-1185">Reference proteome</keyword>
<dbReference type="EMBL" id="JARBHB010000003">
    <property type="protein sequence ID" value="KAJ8889487.1"/>
    <property type="molecule type" value="Genomic_DNA"/>
</dbReference>
<dbReference type="Gene3D" id="3.20.20.80">
    <property type="entry name" value="Glycosidases"/>
    <property type="match status" value="1"/>
</dbReference>
<dbReference type="Pfam" id="PF00232">
    <property type="entry name" value="Glyco_hydro_1"/>
    <property type="match status" value="1"/>
</dbReference>
<keyword evidence="1" id="KW-0732">Signal</keyword>
<organism evidence="2 3">
    <name type="scientific">Dryococelus australis</name>
    <dbReference type="NCBI Taxonomy" id="614101"/>
    <lineage>
        <taxon>Eukaryota</taxon>
        <taxon>Metazoa</taxon>
        <taxon>Ecdysozoa</taxon>
        <taxon>Arthropoda</taxon>
        <taxon>Hexapoda</taxon>
        <taxon>Insecta</taxon>
        <taxon>Pterygota</taxon>
        <taxon>Neoptera</taxon>
        <taxon>Polyneoptera</taxon>
        <taxon>Phasmatodea</taxon>
        <taxon>Verophasmatodea</taxon>
        <taxon>Anareolatae</taxon>
        <taxon>Phasmatidae</taxon>
        <taxon>Eurycanthinae</taxon>
        <taxon>Dryococelus</taxon>
    </lineage>
</organism>
<evidence type="ECO:0000313" key="2">
    <source>
        <dbReference type="EMBL" id="KAJ8889487.1"/>
    </source>
</evidence>
<evidence type="ECO:0000256" key="1">
    <source>
        <dbReference type="SAM" id="SignalP"/>
    </source>
</evidence>